<dbReference type="Pfam" id="PF00535">
    <property type="entry name" value="Glycos_transf_2"/>
    <property type="match status" value="1"/>
</dbReference>
<dbReference type="InterPro" id="IPR050256">
    <property type="entry name" value="Glycosyltransferase_2"/>
</dbReference>
<dbReference type="STRING" id="694430.Natoc_3525"/>
<keyword evidence="3" id="KW-1185">Reference proteome</keyword>
<evidence type="ECO:0000259" key="1">
    <source>
        <dbReference type="Pfam" id="PF00535"/>
    </source>
</evidence>
<dbReference type="GeneID" id="14402211"/>
<dbReference type="eggNOG" id="arCOG00896">
    <property type="taxonomic scope" value="Archaea"/>
</dbReference>
<dbReference type="Proteomes" id="UP000010878">
    <property type="component" value="Chromosome"/>
</dbReference>
<evidence type="ECO:0000313" key="3">
    <source>
        <dbReference type="Proteomes" id="UP000010878"/>
    </source>
</evidence>
<dbReference type="GO" id="GO:0016740">
    <property type="term" value="F:transferase activity"/>
    <property type="evidence" value="ECO:0007669"/>
    <property type="project" value="UniProtKB-KW"/>
</dbReference>
<dbReference type="EMBL" id="CP003929">
    <property type="protein sequence ID" value="AGB39250.1"/>
    <property type="molecule type" value="Genomic_DNA"/>
</dbReference>
<protein>
    <submittedName>
        <fullName evidence="2">Glycosyl transferase</fullName>
    </submittedName>
</protein>
<reference evidence="2 3" key="1">
    <citation type="submission" date="2012-11" db="EMBL/GenBank/DDBJ databases">
        <title>FINISHED of Natronococcus occultus SP4, DSM 3396.</title>
        <authorList>
            <consortium name="DOE Joint Genome Institute"/>
            <person name="Eisen J."/>
            <person name="Huntemann M."/>
            <person name="Wei C.-L."/>
            <person name="Han J."/>
            <person name="Detter J.C."/>
            <person name="Han C."/>
            <person name="Tapia R."/>
            <person name="Chen A."/>
            <person name="Kyrpides N."/>
            <person name="Mavromatis K."/>
            <person name="Markowitz V."/>
            <person name="Szeto E."/>
            <person name="Ivanova N."/>
            <person name="Mikhailova N."/>
            <person name="Ovchinnikova G."/>
            <person name="Pagani I."/>
            <person name="Pati A."/>
            <person name="Goodwin L."/>
            <person name="Nordberg H.P."/>
            <person name="Cantor M.N."/>
            <person name="Hua S.X."/>
            <person name="Woyke T."/>
            <person name="Eisen J."/>
            <person name="Klenk H.-P."/>
            <person name="Klenk H.-P."/>
        </authorList>
    </citation>
    <scope>NUCLEOTIDE SEQUENCE [LARGE SCALE GENOMIC DNA]</scope>
    <source>
        <strain evidence="2 3">SP4</strain>
    </source>
</reference>
<dbReference type="HOGENOM" id="CLU_033536_1_0_2"/>
<gene>
    <name evidence="2" type="ORF">Natoc_3525</name>
</gene>
<evidence type="ECO:0000313" key="2">
    <source>
        <dbReference type="EMBL" id="AGB39250.1"/>
    </source>
</evidence>
<organism evidence="2 3">
    <name type="scientific">Natronococcus occultus SP4</name>
    <dbReference type="NCBI Taxonomy" id="694430"/>
    <lineage>
        <taxon>Archaea</taxon>
        <taxon>Methanobacteriati</taxon>
        <taxon>Methanobacteriota</taxon>
        <taxon>Stenosarchaea group</taxon>
        <taxon>Halobacteria</taxon>
        <taxon>Halobacteriales</taxon>
        <taxon>Natrialbaceae</taxon>
        <taxon>Natronococcus</taxon>
    </lineage>
</organism>
<sequence length="335" mass="36415">MYRGRTVGVVVPAYDEAGFVGEVLETVPDYVDRVYAVDDRSTDRTWTAITDAATRLNREDATDRGQGTVAATDAAFDRRIVPIRHDRNRGVGAAIATGYRRALADGLDVAAVMAGDGQMDPDYLPALLDPIVENQADYAKGNRLVDDSGEMPRLRLLGNAVLTVLSRIASGYWRIGDPQNGYTAISRHALERLDLDAVYDRYGYPNDLLVRCNAAGLRVADVSIPARYGDEESSIEYATYVPTVSALLVRTFVWRLANQYSPSAGWSVPFWYGLGALALAGSVCESVCGLVRRGPDDEPSIGRGTLLAIAGVAAIAIAARLERRLNAPLEVRRYD</sequence>
<accession>L0K3X1</accession>
<dbReference type="AlphaFoldDB" id="L0K3X1"/>
<keyword evidence="2" id="KW-0808">Transferase</keyword>
<dbReference type="PANTHER" id="PTHR48090:SF6">
    <property type="entry name" value="SLR5056 PROTEIN"/>
    <property type="match status" value="1"/>
</dbReference>
<dbReference type="SUPFAM" id="SSF53448">
    <property type="entry name" value="Nucleotide-diphospho-sugar transferases"/>
    <property type="match status" value="1"/>
</dbReference>
<dbReference type="OrthoDB" id="43988at2157"/>
<dbReference type="KEGG" id="nou:Natoc_3525"/>
<name>L0K3X1_9EURY</name>
<feature type="domain" description="Glycosyltransferase 2-like" evidence="1">
    <location>
        <begin position="9"/>
        <end position="192"/>
    </location>
</feature>
<dbReference type="CDD" id="cd04179">
    <property type="entry name" value="DPM_DPG-synthase_like"/>
    <property type="match status" value="1"/>
</dbReference>
<proteinExistence type="predicted"/>
<dbReference type="Gene3D" id="3.90.550.10">
    <property type="entry name" value="Spore Coat Polysaccharide Biosynthesis Protein SpsA, Chain A"/>
    <property type="match status" value="1"/>
</dbReference>
<dbReference type="RefSeq" id="WP_015322684.1">
    <property type="nucleotide sequence ID" value="NC_019974.1"/>
</dbReference>
<dbReference type="InterPro" id="IPR001173">
    <property type="entry name" value="Glyco_trans_2-like"/>
</dbReference>
<dbReference type="PANTHER" id="PTHR48090">
    <property type="entry name" value="UNDECAPRENYL-PHOSPHATE 4-DEOXY-4-FORMAMIDO-L-ARABINOSE TRANSFERASE-RELATED"/>
    <property type="match status" value="1"/>
</dbReference>
<dbReference type="InterPro" id="IPR029044">
    <property type="entry name" value="Nucleotide-diphossugar_trans"/>
</dbReference>